<keyword evidence="3" id="KW-1185">Reference proteome</keyword>
<comment type="caution">
    <text evidence="2">The sequence shown here is derived from an EMBL/GenBank/DDBJ whole genome shotgun (WGS) entry which is preliminary data.</text>
</comment>
<keyword evidence="1" id="KW-1133">Transmembrane helix</keyword>
<evidence type="ECO:0000313" key="2">
    <source>
        <dbReference type="EMBL" id="KAA3461407.1"/>
    </source>
</evidence>
<proteinExistence type="predicted"/>
<dbReference type="OrthoDB" id="1751105at2759"/>
<accession>A0A5B6UWN2</accession>
<keyword evidence="1" id="KW-0812">Transmembrane</keyword>
<evidence type="ECO:0000313" key="3">
    <source>
        <dbReference type="Proteomes" id="UP000325315"/>
    </source>
</evidence>
<organism evidence="2 3">
    <name type="scientific">Gossypium australe</name>
    <dbReference type="NCBI Taxonomy" id="47621"/>
    <lineage>
        <taxon>Eukaryota</taxon>
        <taxon>Viridiplantae</taxon>
        <taxon>Streptophyta</taxon>
        <taxon>Embryophyta</taxon>
        <taxon>Tracheophyta</taxon>
        <taxon>Spermatophyta</taxon>
        <taxon>Magnoliopsida</taxon>
        <taxon>eudicotyledons</taxon>
        <taxon>Gunneridae</taxon>
        <taxon>Pentapetalae</taxon>
        <taxon>rosids</taxon>
        <taxon>malvids</taxon>
        <taxon>Malvales</taxon>
        <taxon>Malvaceae</taxon>
        <taxon>Malvoideae</taxon>
        <taxon>Gossypium</taxon>
    </lineage>
</organism>
<name>A0A5B6UWN2_9ROSI</name>
<sequence length="73" mass="8379">MRLRYFEEIRSASDVPVLVAVMNIFCLFVLSSNNGYIGIWIALTIFMSLCVFAGLLRFKSLHIYSCVKLRNVD</sequence>
<protein>
    <submittedName>
        <fullName evidence="2">MATE efflux family protein 1</fullName>
    </submittedName>
</protein>
<gene>
    <name evidence="2" type="ORF">EPI10_027979</name>
</gene>
<dbReference type="AlphaFoldDB" id="A0A5B6UWN2"/>
<feature type="transmembrane region" description="Helical" evidence="1">
    <location>
        <begin position="37"/>
        <end position="58"/>
    </location>
</feature>
<keyword evidence="1" id="KW-0472">Membrane</keyword>
<reference evidence="3" key="1">
    <citation type="journal article" date="2019" name="Plant Biotechnol. J.">
        <title>Genome sequencing of the Australian wild diploid species Gossypium australe highlights disease resistance and delayed gland morphogenesis.</title>
        <authorList>
            <person name="Cai Y."/>
            <person name="Cai X."/>
            <person name="Wang Q."/>
            <person name="Wang P."/>
            <person name="Zhang Y."/>
            <person name="Cai C."/>
            <person name="Xu Y."/>
            <person name="Wang K."/>
            <person name="Zhou Z."/>
            <person name="Wang C."/>
            <person name="Geng S."/>
            <person name="Li B."/>
            <person name="Dong Q."/>
            <person name="Hou Y."/>
            <person name="Wang H."/>
            <person name="Ai P."/>
            <person name="Liu Z."/>
            <person name="Yi F."/>
            <person name="Sun M."/>
            <person name="An G."/>
            <person name="Cheng J."/>
            <person name="Zhang Y."/>
            <person name="Shi Q."/>
            <person name="Xie Y."/>
            <person name="Shi X."/>
            <person name="Chang Y."/>
            <person name="Huang F."/>
            <person name="Chen Y."/>
            <person name="Hong S."/>
            <person name="Mi L."/>
            <person name="Sun Q."/>
            <person name="Zhang L."/>
            <person name="Zhou B."/>
            <person name="Peng R."/>
            <person name="Zhang X."/>
            <person name="Liu F."/>
        </authorList>
    </citation>
    <scope>NUCLEOTIDE SEQUENCE [LARGE SCALE GENOMIC DNA]</scope>
    <source>
        <strain evidence="3">cv. PA1801</strain>
    </source>
</reference>
<dbReference type="EMBL" id="SMMG02000009">
    <property type="protein sequence ID" value="KAA3461407.1"/>
    <property type="molecule type" value="Genomic_DNA"/>
</dbReference>
<dbReference type="Proteomes" id="UP000325315">
    <property type="component" value="Unassembled WGS sequence"/>
</dbReference>
<evidence type="ECO:0000256" key="1">
    <source>
        <dbReference type="SAM" id="Phobius"/>
    </source>
</evidence>
<feature type="transmembrane region" description="Helical" evidence="1">
    <location>
        <begin position="12"/>
        <end position="31"/>
    </location>
</feature>